<keyword evidence="11" id="KW-1185">Reference proteome</keyword>
<evidence type="ECO:0000313" key="11">
    <source>
        <dbReference type="Proteomes" id="UP000006851"/>
    </source>
</evidence>
<feature type="region of interest" description="Disordered" evidence="8">
    <location>
        <begin position="416"/>
        <end position="458"/>
    </location>
</feature>
<organism evidence="10 11">
    <name type="scientific">Coriobacterium glomerans (strain ATCC 49209 / DSM 20642 / JCM 10262 / PW2)</name>
    <dbReference type="NCBI Taxonomy" id="700015"/>
    <lineage>
        <taxon>Bacteria</taxon>
        <taxon>Bacillati</taxon>
        <taxon>Actinomycetota</taxon>
        <taxon>Coriobacteriia</taxon>
        <taxon>Coriobacteriales</taxon>
        <taxon>Coriobacteriaceae</taxon>
        <taxon>Coriobacterium</taxon>
    </lineage>
</organism>
<dbReference type="PANTHER" id="PTHR21716">
    <property type="entry name" value="TRANSMEMBRANE PROTEIN"/>
    <property type="match status" value="1"/>
</dbReference>
<evidence type="ECO:0000256" key="4">
    <source>
        <dbReference type="ARBA" id="ARBA00022475"/>
    </source>
</evidence>
<protein>
    <recommendedName>
        <fullName evidence="12">AI-2E family transporter</fullName>
    </recommendedName>
</protein>
<gene>
    <name evidence="10" type="ordered locus">Corgl_1003</name>
</gene>
<evidence type="ECO:0008006" key="12">
    <source>
        <dbReference type="Google" id="ProtNLM"/>
    </source>
</evidence>
<keyword evidence="5 9" id="KW-0812">Transmembrane</keyword>
<feature type="transmembrane region" description="Helical" evidence="9">
    <location>
        <begin position="81"/>
        <end position="106"/>
    </location>
</feature>
<dbReference type="eggNOG" id="COG0628">
    <property type="taxonomic scope" value="Bacteria"/>
</dbReference>
<evidence type="ECO:0000256" key="1">
    <source>
        <dbReference type="ARBA" id="ARBA00004651"/>
    </source>
</evidence>
<dbReference type="EMBL" id="CP002628">
    <property type="protein sequence ID" value="AEB07111.1"/>
    <property type="molecule type" value="Genomic_DNA"/>
</dbReference>
<dbReference type="GO" id="GO:0055085">
    <property type="term" value="P:transmembrane transport"/>
    <property type="evidence" value="ECO:0007669"/>
    <property type="project" value="TreeGrafter"/>
</dbReference>
<comment type="similarity">
    <text evidence="2">Belongs to the autoinducer-2 exporter (AI-2E) (TC 2.A.86) family.</text>
</comment>
<dbReference type="KEGG" id="cgo:Corgl_1003"/>
<name>F2N802_CORGP</name>
<feature type="compositionally biased region" description="Basic and acidic residues" evidence="8">
    <location>
        <begin position="449"/>
        <end position="458"/>
    </location>
</feature>
<dbReference type="RefSeq" id="WP_013708854.1">
    <property type="nucleotide sequence ID" value="NC_015389.1"/>
</dbReference>
<feature type="transmembrane region" description="Helical" evidence="9">
    <location>
        <begin position="340"/>
        <end position="365"/>
    </location>
</feature>
<keyword evidence="6 9" id="KW-1133">Transmembrane helix</keyword>
<feature type="transmembrane region" description="Helical" evidence="9">
    <location>
        <begin position="246"/>
        <end position="272"/>
    </location>
</feature>
<dbReference type="Pfam" id="PF01594">
    <property type="entry name" value="AI-2E_transport"/>
    <property type="match status" value="1"/>
</dbReference>
<feature type="transmembrane region" description="Helical" evidence="9">
    <location>
        <begin position="24"/>
        <end position="42"/>
    </location>
</feature>
<reference evidence="11" key="1">
    <citation type="journal article" date="2013" name="Stand. Genomic Sci.">
        <title>Complete genome sequence of Coriobacterium glomerans type strain (PW2(T)) from the midgut of Pyrrhocoris apterus L. (red soldier bug).</title>
        <authorList>
            <person name="Stackebrandt E."/>
            <person name="Zeytun A."/>
            <person name="Lapidus A."/>
            <person name="Nolan M."/>
            <person name="Lucas S."/>
            <person name="Hammon N."/>
            <person name="Deshpande S."/>
            <person name="Cheng J.F."/>
            <person name="Tapia R."/>
            <person name="Goodwin L.A."/>
            <person name="Pitluck S."/>
            <person name="Liolios K."/>
            <person name="Pagani I."/>
            <person name="Ivanova N."/>
            <person name="Mavromatis K."/>
            <person name="Mikhailova N."/>
            <person name="Huntemann M."/>
            <person name="Pati A."/>
            <person name="Chen A."/>
            <person name="Palaniappan K."/>
            <person name="Chang Y.J."/>
            <person name="Land M."/>
            <person name="Hauser L."/>
            <person name="Rohde M."/>
            <person name="Pukall R."/>
            <person name="Goker M."/>
            <person name="Detter J.C."/>
            <person name="Woyke T."/>
            <person name="Bristow J."/>
            <person name="Eisen J.A."/>
            <person name="Markowitz V."/>
            <person name="Hugenholtz P."/>
            <person name="Kyrpides N.C."/>
            <person name="Klenk H.P."/>
        </authorList>
    </citation>
    <scope>NUCLEOTIDE SEQUENCE</scope>
    <source>
        <strain evidence="11">ATCC 49209 / DSM 20642 / JCM 10262 / PW2</strain>
    </source>
</reference>
<proteinExistence type="inferred from homology"/>
<dbReference type="PANTHER" id="PTHR21716:SF53">
    <property type="entry name" value="PERMEASE PERM-RELATED"/>
    <property type="match status" value="1"/>
</dbReference>
<feature type="transmembrane region" description="Helical" evidence="9">
    <location>
        <begin position="284"/>
        <end position="306"/>
    </location>
</feature>
<dbReference type="HOGENOM" id="CLU_031275_7_0_11"/>
<keyword evidence="3" id="KW-0813">Transport</keyword>
<feature type="transmembrane region" description="Helical" evidence="9">
    <location>
        <begin position="48"/>
        <end position="69"/>
    </location>
</feature>
<dbReference type="AlphaFoldDB" id="F2N802"/>
<keyword evidence="4" id="KW-1003">Cell membrane</keyword>
<evidence type="ECO:0000313" key="10">
    <source>
        <dbReference type="EMBL" id="AEB07111.1"/>
    </source>
</evidence>
<evidence type="ECO:0000256" key="3">
    <source>
        <dbReference type="ARBA" id="ARBA00022448"/>
    </source>
</evidence>
<feature type="transmembrane region" description="Helical" evidence="9">
    <location>
        <begin position="172"/>
        <end position="196"/>
    </location>
</feature>
<accession>F2N802</accession>
<evidence type="ECO:0000256" key="6">
    <source>
        <dbReference type="ARBA" id="ARBA00022989"/>
    </source>
</evidence>
<sequence>MISDGLRSCAARTPRGDLPFERRIALRVWIAVGAIVIAVAVMRVLGVLAAVVEFLAVGSLVAFIASPMVRALERKGVPRGIGALIGLLVIAAVVICIGVVLVPVFAQQSLEILTRLPEQLRSLGEWVVSVSQEFRSLSQSAWASQLDMALSSLADVASSYMRQVASDVGEGVFPFISAFAWQLFIFFLGLVLAYWLARDYPRIHREIGILVGERHELNYHFMIAIIARSVGGYMRGMVITSLINGVLAYAGFLIIGHPYAALMAVLAALFHLVPVVGPWVSCSIATLIAVFYSPALAAWTLVVAVVSQNITDNVISPKIMQSAVQVHPAMSLTAIVAGSALMGALGMVIAIPLCAALKGLFIFYFEGSTKRALISPDGAIFKGRPFRDADGQPVAAYDALGDDSFIDEMEFLAEKRAASRSGSPKRGEDGSGCSSLPADVASSPGAEATPDRKDPDRH</sequence>
<evidence type="ECO:0000256" key="8">
    <source>
        <dbReference type="SAM" id="MobiDB-lite"/>
    </source>
</evidence>
<dbReference type="STRING" id="700015.Corgl_1003"/>
<evidence type="ECO:0000256" key="9">
    <source>
        <dbReference type="SAM" id="Phobius"/>
    </source>
</evidence>
<keyword evidence="7 9" id="KW-0472">Membrane</keyword>
<dbReference type="Proteomes" id="UP000006851">
    <property type="component" value="Chromosome"/>
</dbReference>
<dbReference type="GO" id="GO:0005886">
    <property type="term" value="C:plasma membrane"/>
    <property type="evidence" value="ECO:0007669"/>
    <property type="project" value="UniProtKB-SubCell"/>
</dbReference>
<evidence type="ECO:0000256" key="2">
    <source>
        <dbReference type="ARBA" id="ARBA00009773"/>
    </source>
</evidence>
<comment type="subcellular location">
    <subcellularLocation>
        <location evidence="1">Cell membrane</location>
        <topology evidence="1">Multi-pass membrane protein</topology>
    </subcellularLocation>
</comment>
<dbReference type="InterPro" id="IPR002549">
    <property type="entry name" value="AI-2E-like"/>
</dbReference>
<evidence type="ECO:0000256" key="7">
    <source>
        <dbReference type="ARBA" id="ARBA00023136"/>
    </source>
</evidence>
<evidence type="ECO:0000256" key="5">
    <source>
        <dbReference type="ARBA" id="ARBA00022692"/>
    </source>
</evidence>